<dbReference type="InterPro" id="IPR013762">
    <property type="entry name" value="Integrase-like_cat_sf"/>
</dbReference>
<dbReference type="PANTHER" id="PTHR30349:SF64">
    <property type="entry name" value="PROPHAGE INTEGRASE INTD-RELATED"/>
    <property type="match status" value="1"/>
</dbReference>
<dbReference type="InterPro" id="IPR010998">
    <property type="entry name" value="Integrase_recombinase_N"/>
</dbReference>
<dbReference type="Proteomes" id="UP000195386">
    <property type="component" value="Unassembled WGS sequence"/>
</dbReference>
<keyword evidence="3" id="KW-0233">DNA recombination</keyword>
<dbReference type="RefSeq" id="WP_087425410.1">
    <property type="nucleotide sequence ID" value="NZ_NFII01000002.1"/>
</dbReference>
<feature type="domain" description="Tyr recombinase" evidence="4">
    <location>
        <begin position="237"/>
        <end position="421"/>
    </location>
</feature>
<dbReference type="GO" id="GO:0003677">
    <property type="term" value="F:DNA binding"/>
    <property type="evidence" value="ECO:0007669"/>
    <property type="project" value="UniProtKB-KW"/>
</dbReference>
<dbReference type="PANTHER" id="PTHR30349">
    <property type="entry name" value="PHAGE INTEGRASE-RELATED"/>
    <property type="match status" value="1"/>
</dbReference>
<accession>A0A1Y3Z4I7</accession>
<organism evidence="5 6">
    <name type="scientific">Bacteroides clarus</name>
    <dbReference type="NCBI Taxonomy" id="626929"/>
    <lineage>
        <taxon>Bacteria</taxon>
        <taxon>Pseudomonadati</taxon>
        <taxon>Bacteroidota</taxon>
        <taxon>Bacteroidia</taxon>
        <taxon>Bacteroidales</taxon>
        <taxon>Bacteroidaceae</taxon>
        <taxon>Bacteroides</taxon>
    </lineage>
</organism>
<dbReference type="PROSITE" id="PS51898">
    <property type="entry name" value="TYR_RECOMBINASE"/>
    <property type="match status" value="1"/>
</dbReference>
<evidence type="ECO:0000256" key="1">
    <source>
        <dbReference type="ARBA" id="ARBA00008857"/>
    </source>
</evidence>
<dbReference type="GO" id="GO:0015074">
    <property type="term" value="P:DNA integration"/>
    <property type="evidence" value="ECO:0007669"/>
    <property type="project" value="InterPro"/>
</dbReference>
<name>A0A1Y3Z4I7_9BACE</name>
<keyword evidence="2" id="KW-0238">DNA-binding</keyword>
<dbReference type="Gene3D" id="1.10.443.10">
    <property type="entry name" value="Intergrase catalytic core"/>
    <property type="match status" value="1"/>
</dbReference>
<evidence type="ECO:0000313" key="5">
    <source>
        <dbReference type="EMBL" id="OUO02530.1"/>
    </source>
</evidence>
<dbReference type="InterPro" id="IPR050090">
    <property type="entry name" value="Tyrosine_recombinase_XerCD"/>
</dbReference>
<evidence type="ECO:0000256" key="2">
    <source>
        <dbReference type="ARBA" id="ARBA00023125"/>
    </source>
</evidence>
<evidence type="ECO:0000313" key="6">
    <source>
        <dbReference type="Proteomes" id="UP000195386"/>
    </source>
</evidence>
<dbReference type="Gene3D" id="1.10.150.130">
    <property type="match status" value="1"/>
</dbReference>
<comment type="similarity">
    <text evidence="1">Belongs to the 'phage' integrase family.</text>
</comment>
<reference evidence="6" key="1">
    <citation type="submission" date="2017-04" db="EMBL/GenBank/DDBJ databases">
        <title>Function of individual gut microbiota members based on whole genome sequencing of pure cultures obtained from chicken caecum.</title>
        <authorList>
            <person name="Medvecky M."/>
            <person name="Cejkova D."/>
            <person name="Polansky O."/>
            <person name="Karasova D."/>
            <person name="Kubasova T."/>
            <person name="Cizek A."/>
            <person name="Rychlik I."/>
        </authorList>
    </citation>
    <scope>NUCLEOTIDE SEQUENCE [LARGE SCALE GENOMIC DNA]</scope>
    <source>
        <strain evidence="6">An43</strain>
    </source>
</reference>
<evidence type="ECO:0000256" key="3">
    <source>
        <dbReference type="ARBA" id="ARBA00023172"/>
    </source>
</evidence>
<proteinExistence type="inferred from homology"/>
<dbReference type="AlphaFoldDB" id="A0A1Y3Z4I7"/>
<gene>
    <name evidence="5" type="ORF">B5F97_03155</name>
</gene>
<dbReference type="EMBL" id="NFII01000002">
    <property type="protein sequence ID" value="OUO02530.1"/>
    <property type="molecule type" value="Genomic_DNA"/>
</dbReference>
<sequence length="531" mass="61559">MNNGQVFFSEIKAYFNLRKPKGDKPTNIYLVVRIGGVQKKYVTGVKVYPAQWNMAKQEAILNHRLTELDLYNNVIVNNRLDELRLRFLDFKCYICNNPKLLDKAHTIMKEYLYRDEIMEKKENALIWYRKAVDAPSCNIADATKQNYITKLKILEGYVRTLNVDYLTFDMINARFLKDFQDWLFIPYDDKGNIRSTRTIHNTIVAIKTILCWADEKIGKEVCREIKEFKPTKVRQEKTKVVLTDEEITQLYKAKLTGKQKEIRDVFILQCEMGQRFSDMCNLNNGKLSEDGNTYTIVQQKTMQQVTIPLSDVAKQILSSYNYSIPVYLLDITDKELKKIAKEAGLNREVLITKEEKGRPATNREPLWKHISSHLARRSFVTNWLKAGLDSHIIKGVTGHKTEEAFKRYDKVSSEDAAQVMLKAQKKNIESSLQLKEHELTIQEADVFATTISTLQKTYKQDVEKVKEQRLDDTLNMVASLMENDVDTHSIAKAVEKADFRVSIDNGSMGSIIMRKDTKKRQVKFEKTDEAE</sequence>
<dbReference type="InterPro" id="IPR011010">
    <property type="entry name" value="DNA_brk_join_enz"/>
</dbReference>
<dbReference type="SUPFAM" id="SSF56349">
    <property type="entry name" value="DNA breaking-rejoining enzymes"/>
    <property type="match status" value="1"/>
</dbReference>
<dbReference type="Pfam" id="PF13102">
    <property type="entry name" value="Phage_int_SAM_5"/>
    <property type="match status" value="1"/>
</dbReference>
<comment type="caution">
    <text evidence="5">The sequence shown here is derived from an EMBL/GenBank/DDBJ whole genome shotgun (WGS) entry which is preliminary data.</text>
</comment>
<dbReference type="GO" id="GO:0006310">
    <property type="term" value="P:DNA recombination"/>
    <property type="evidence" value="ECO:0007669"/>
    <property type="project" value="UniProtKB-KW"/>
</dbReference>
<dbReference type="Pfam" id="PF00589">
    <property type="entry name" value="Phage_integrase"/>
    <property type="match status" value="1"/>
</dbReference>
<dbReference type="InterPro" id="IPR002104">
    <property type="entry name" value="Integrase_catalytic"/>
</dbReference>
<evidence type="ECO:0000259" key="4">
    <source>
        <dbReference type="PROSITE" id="PS51898"/>
    </source>
</evidence>
<protein>
    <recommendedName>
        <fullName evidence="4">Tyr recombinase domain-containing protein</fullName>
    </recommendedName>
</protein>
<dbReference type="InterPro" id="IPR025269">
    <property type="entry name" value="SAM-like_dom"/>
</dbReference>